<protein>
    <recommendedName>
        <fullName evidence="1">Hydantoinase B/oxoprolinase domain-containing protein</fullName>
    </recommendedName>
</protein>
<evidence type="ECO:0000313" key="2">
    <source>
        <dbReference type="EMBL" id="SVA24674.1"/>
    </source>
</evidence>
<name>A0A381U9P6_9ZZZZ</name>
<dbReference type="GO" id="GO:0003824">
    <property type="term" value="F:catalytic activity"/>
    <property type="evidence" value="ECO:0007669"/>
    <property type="project" value="InterPro"/>
</dbReference>
<evidence type="ECO:0000259" key="1">
    <source>
        <dbReference type="Pfam" id="PF02538"/>
    </source>
</evidence>
<reference evidence="2" key="1">
    <citation type="submission" date="2018-05" db="EMBL/GenBank/DDBJ databases">
        <authorList>
            <person name="Lanie J.A."/>
            <person name="Ng W.-L."/>
            <person name="Kazmierczak K.M."/>
            <person name="Andrzejewski T.M."/>
            <person name="Davidsen T.M."/>
            <person name="Wayne K.J."/>
            <person name="Tettelin H."/>
            <person name="Glass J.I."/>
            <person name="Rusch D."/>
            <person name="Podicherti R."/>
            <person name="Tsui H.-C.T."/>
            <person name="Winkler M.E."/>
        </authorList>
    </citation>
    <scope>NUCLEOTIDE SEQUENCE</scope>
</reference>
<dbReference type="AlphaFoldDB" id="A0A381U9P6"/>
<sequence length="160" mass="17420">GKHRGGNGVEKIYRILEPGEVSIHDDRHQSHPWGILGGKPGACSAKWLIQGDSGRKPLPSKVDHVEVYPGDKIIFQTAGAGGWGDPLERGNEAVRKDVVRRLVSIEVAREAYGVVLDPATLQTEMKETEALRQRIRSTRGVPTVFDFGKQVTGELGSVTS</sequence>
<dbReference type="EMBL" id="UINC01005968">
    <property type="protein sequence ID" value="SVA24674.1"/>
    <property type="molecule type" value="Genomic_DNA"/>
</dbReference>
<dbReference type="InterPro" id="IPR003692">
    <property type="entry name" value="Hydantoinase_B"/>
</dbReference>
<accession>A0A381U9P6</accession>
<feature type="non-terminal residue" evidence="2">
    <location>
        <position position="1"/>
    </location>
</feature>
<organism evidence="2">
    <name type="scientific">marine metagenome</name>
    <dbReference type="NCBI Taxonomy" id="408172"/>
    <lineage>
        <taxon>unclassified sequences</taxon>
        <taxon>metagenomes</taxon>
        <taxon>ecological metagenomes</taxon>
    </lineage>
</organism>
<dbReference type="Pfam" id="PF02538">
    <property type="entry name" value="Hydantoinase_B"/>
    <property type="match status" value="1"/>
</dbReference>
<proteinExistence type="predicted"/>
<gene>
    <name evidence="2" type="ORF">METZ01_LOCUS77528</name>
</gene>
<feature type="domain" description="Hydantoinase B/oxoprolinase" evidence="1">
    <location>
        <begin position="1"/>
        <end position="86"/>
    </location>
</feature>